<evidence type="ECO:0000259" key="2">
    <source>
        <dbReference type="Pfam" id="PF13400"/>
    </source>
</evidence>
<accession>A0ABX2JF41</accession>
<comment type="caution">
    <text evidence="3">The sequence shown here is derived from an EMBL/GenBank/DDBJ whole genome shotgun (WGS) entry which is preliminary data.</text>
</comment>
<evidence type="ECO:0000313" key="4">
    <source>
        <dbReference type="Proteomes" id="UP000621447"/>
    </source>
</evidence>
<dbReference type="RefSeq" id="WP_174193472.1">
    <property type="nucleotide sequence ID" value="NZ_JABULH010000002.1"/>
</dbReference>
<keyword evidence="1" id="KW-1133">Transmembrane helix</keyword>
<gene>
    <name evidence="3" type="ORF">HRV97_07400</name>
</gene>
<feature type="domain" description="Putative Flp pilus-assembly TadG-like N-terminal" evidence="2">
    <location>
        <begin position="18"/>
        <end position="65"/>
    </location>
</feature>
<keyword evidence="4" id="KW-1185">Reference proteome</keyword>
<dbReference type="Pfam" id="PF13400">
    <property type="entry name" value="Tad"/>
    <property type="match status" value="1"/>
</dbReference>
<evidence type="ECO:0000313" key="3">
    <source>
        <dbReference type="EMBL" id="NTS64986.1"/>
    </source>
</evidence>
<proteinExistence type="predicted"/>
<dbReference type="Proteomes" id="UP000621447">
    <property type="component" value="Unassembled WGS sequence"/>
</dbReference>
<dbReference type="EMBL" id="JABULH010000002">
    <property type="protein sequence ID" value="NTS64986.1"/>
    <property type="molecule type" value="Genomic_DNA"/>
</dbReference>
<organism evidence="3 4">
    <name type="scientific">Sphingomonas hominis</name>
    <dbReference type="NCBI Taxonomy" id="2741495"/>
    <lineage>
        <taxon>Bacteria</taxon>
        <taxon>Pseudomonadati</taxon>
        <taxon>Pseudomonadota</taxon>
        <taxon>Alphaproteobacteria</taxon>
        <taxon>Sphingomonadales</taxon>
        <taxon>Sphingomonadaceae</taxon>
        <taxon>Sphingomonas</taxon>
    </lineage>
</organism>
<evidence type="ECO:0000256" key="1">
    <source>
        <dbReference type="SAM" id="Phobius"/>
    </source>
</evidence>
<feature type="transmembrane region" description="Helical" evidence="1">
    <location>
        <begin position="20"/>
        <end position="39"/>
    </location>
</feature>
<protein>
    <recommendedName>
        <fullName evidence="2">Putative Flp pilus-assembly TadG-like N-terminal domain-containing protein</fullName>
    </recommendedName>
</protein>
<sequence length="554" mass="57223">MREVTLSAVRRFSRERRGGVGVFVACAMPLLVSFAAFAVDYGTVQLDARRLQGVADAAALAGATAPDAAQADAAVRALVAASWTKATVVRTVSGRYRADPQIAMAQRFAPGANGDAAQVQVATESPTYFASFFGIPSVRIVRQATAQRRAAASFSVGSRLIGLEGGVLNALLSALTGRAITLGVFDHRALIESNVDVFTLLDRVKLRANLSVNDYGELLAADVRVSDVFGALSDTLSASGQAGAAGAVARVNGAVGGQTIRLGTLIDAGPFARQASGGTGAARIPVLPFMTTVLETNGPRRLALDLGTTVPGVASLKMQVAVGERAQSSPWLAVTDKSETIVRTAQARLYAHARLAPTLLPGLSSLASIDLPLFVQVAGAEARLKTIDCSGSPRSVTIEGRVSALDAAIGTVDESKLDDFSRTIQPAAARILNTLVIDVDASARVSLGAAEPWQERRFTQAMIDGASVQTIRSSAMIQGLVVSLTRNVTLTPRLLGFLPLPVSSLLSAVTQLLAGVAAPLDDVLNAVAGGLGLGIGEADLRVNGLRCGNAVLVG</sequence>
<dbReference type="InterPro" id="IPR028087">
    <property type="entry name" value="Tad_N"/>
</dbReference>
<reference evidence="3 4" key="1">
    <citation type="submission" date="2020-06" db="EMBL/GenBank/DDBJ databases">
        <title>Sphingomonas hominis sp. nov., a member of the Sphingomonas, isolated from the hair of a 22-year-old girl.</title>
        <authorList>
            <person name="Zhang D.-F."/>
            <person name="Cui X.-W."/>
        </authorList>
    </citation>
    <scope>NUCLEOTIDE SEQUENCE [LARGE SCALE GENOMIC DNA]</scope>
    <source>
        <strain evidence="3 4">HHU CXW</strain>
    </source>
</reference>
<name>A0ABX2JF41_9SPHN</name>
<keyword evidence="1" id="KW-0472">Membrane</keyword>
<keyword evidence="1" id="KW-0812">Transmembrane</keyword>